<dbReference type="OrthoDB" id="1001429at2759"/>
<dbReference type="Gramene" id="OMP05585">
    <property type="protein sequence ID" value="OMP05585"/>
    <property type="gene ID" value="CCACVL1_01865"/>
</dbReference>
<evidence type="ECO:0000313" key="3">
    <source>
        <dbReference type="Proteomes" id="UP000188268"/>
    </source>
</evidence>
<dbReference type="AlphaFoldDB" id="A0A1R3KEU1"/>
<dbReference type="PANTHER" id="PTHR37389:SF40">
    <property type="entry name" value="NODULIN-24"/>
    <property type="match status" value="1"/>
</dbReference>
<dbReference type="Proteomes" id="UP000188268">
    <property type="component" value="Unassembled WGS sequence"/>
</dbReference>
<sequence length="133" mass="13811">MWAGQESSKAFLLLALLAAVVLLISSEVAAQDLAETSTDHKNNGQLPNQSDVAGLDYVKHSGGHGGYGDHGGHGGYGGRGGYGGGYGGRRGNEGRGRCAFGCCRSDYYGRGCLRCCSYAGEVVDAETHTDPHN</sequence>
<feature type="chain" id="PRO_5013023490" evidence="1">
    <location>
        <begin position="31"/>
        <end position="133"/>
    </location>
</feature>
<accession>A0A1R3KEU1</accession>
<keyword evidence="3" id="KW-1185">Reference proteome</keyword>
<protein>
    <submittedName>
        <fullName evidence="2">Glycine rich protein</fullName>
    </submittedName>
</protein>
<dbReference type="InterPro" id="IPR010800">
    <property type="entry name" value="GRP"/>
</dbReference>
<dbReference type="EMBL" id="AWWV01005297">
    <property type="protein sequence ID" value="OMP05585.1"/>
    <property type="molecule type" value="Genomic_DNA"/>
</dbReference>
<comment type="caution">
    <text evidence="2">The sequence shown here is derived from an EMBL/GenBank/DDBJ whole genome shotgun (WGS) entry which is preliminary data.</text>
</comment>
<evidence type="ECO:0000256" key="1">
    <source>
        <dbReference type="SAM" id="SignalP"/>
    </source>
</evidence>
<dbReference type="PANTHER" id="PTHR37389">
    <property type="entry name" value="NODULIN-24"/>
    <property type="match status" value="1"/>
</dbReference>
<evidence type="ECO:0000313" key="2">
    <source>
        <dbReference type="EMBL" id="OMP05585.1"/>
    </source>
</evidence>
<name>A0A1R3KEU1_COCAP</name>
<proteinExistence type="predicted"/>
<dbReference type="OMA" id="YKGGCAY"/>
<gene>
    <name evidence="2" type="ORF">CCACVL1_01865</name>
</gene>
<dbReference type="STRING" id="210143.A0A1R3KEU1"/>
<feature type="signal peptide" evidence="1">
    <location>
        <begin position="1"/>
        <end position="30"/>
    </location>
</feature>
<keyword evidence="1" id="KW-0732">Signal</keyword>
<organism evidence="2 3">
    <name type="scientific">Corchorus capsularis</name>
    <name type="common">Jute</name>
    <dbReference type="NCBI Taxonomy" id="210143"/>
    <lineage>
        <taxon>Eukaryota</taxon>
        <taxon>Viridiplantae</taxon>
        <taxon>Streptophyta</taxon>
        <taxon>Embryophyta</taxon>
        <taxon>Tracheophyta</taxon>
        <taxon>Spermatophyta</taxon>
        <taxon>Magnoliopsida</taxon>
        <taxon>eudicotyledons</taxon>
        <taxon>Gunneridae</taxon>
        <taxon>Pentapetalae</taxon>
        <taxon>rosids</taxon>
        <taxon>malvids</taxon>
        <taxon>Malvales</taxon>
        <taxon>Malvaceae</taxon>
        <taxon>Grewioideae</taxon>
        <taxon>Apeibeae</taxon>
        <taxon>Corchorus</taxon>
    </lineage>
</organism>
<reference evidence="2 3" key="1">
    <citation type="submission" date="2013-09" db="EMBL/GenBank/DDBJ databases">
        <title>Corchorus capsularis genome sequencing.</title>
        <authorList>
            <person name="Alam M."/>
            <person name="Haque M.S."/>
            <person name="Islam M.S."/>
            <person name="Emdad E.M."/>
            <person name="Islam M.M."/>
            <person name="Ahmed B."/>
            <person name="Halim A."/>
            <person name="Hossen Q.M.M."/>
            <person name="Hossain M.Z."/>
            <person name="Ahmed R."/>
            <person name="Khan M.M."/>
            <person name="Islam R."/>
            <person name="Rashid M.M."/>
            <person name="Khan S.A."/>
            <person name="Rahman M.S."/>
            <person name="Alam M."/>
        </authorList>
    </citation>
    <scope>NUCLEOTIDE SEQUENCE [LARGE SCALE GENOMIC DNA]</scope>
    <source>
        <strain evidence="3">cv. CVL-1</strain>
        <tissue evidence="2">Whole seedling</tissue>
    </source>
</reference>
<dbReference type="Pfam" id="PF07172">
    <property type="entry name" value="GRP"/>
    <property type="match status" value="1"/>
</dbReference>